<name>A0A4R2EHF3_9BACT</name>
<evidence type="ECO:0000313" key="2">
    <source>
        <dbReference type="Proteomes" id="UP000294830"/>
    </source>
</evidence>
<keyword evidence="2" id="KW-1185">Reference proteome</keyword>
<protein>
    <submittedName>
        <fullName evidence="1">Uncharacterized protein</fullName>
    </submittedName>
</protein>
<sequence length="322" mass="34949">MKITGRIGLGVMLGILCLSGNAQKKQADFIKDLLYAQCKGVFKPADKPSTITQKEYAFPWSKTAKIEKTSLEAALDSLMGGISCSKSGDELKVQSKFPANIDVDSKLFSMSIRSISLQNEKGMAVSLDTSMNFVSFGSEFHSSFETDSSGNTISTNTKRQTVSRSVGIKNAAKSIKGSLAITCCIVDGYDYVRIQPSDAGKEISFGGIKLKVLSVKGQVAAIKVVEGSINFDYLVADSNNEPYMGMSSKLSFAQQDYDFFSMPNAFDKATFDAYYLSNKERMLSKDAVRDVIVVKGAGSIGNLYLYKPASKVTRRAEVAVNL</sequence>
<dbReference type="AlphaFoldDB" id="A0A4R2EHF3"/>
<comment type="caution">
    <text evidence="1">The sequence shown here is derived from an EMBL/GenBank/DDBJ whole genome shotgun (WGS) entry which is preliminary data.</text>
</comment>
<accession>A0A4R2EHF3</accession>
<evidence type="ECO:0000313" key="1">
    <source>
        <dbReference type="EMBL" id="TCN67635.1"/>
    </source>
</evidence>
<proteinExistence type="predicted"/>
<dbReference type="RefSeq" id="WP_131839272.1">
    <property type="nucleotide sequence ID" value="NZ_SLWB01000007.1"/>
</dbReference>
<dbReference type="EMBL" id="SLWB01000007">
    <property type="protein sequence ID" value="TCN67635.1"/>
    <property type="molecule type" value="Genomic_DNA"/>
</dbReference>
<dbReference type="Proteomes" id="UP000294830">
    <property type="component" value="Unassembled WGS sequence"/>
</dbReference>
<reference evidence="1 2" key="1">
    <citation type="submission" date="2019-03" db="EMBL/GenBank/DDBJ databases">
        <title>Genomic Encyclopedia of Archaeal and Bacterial Type Strains, Phase II (KMG-II): from individual species to whole genera.</title>
        <authorList>
            <person name="Goeker M."/>
        </authorList>
    </citation>
    <scope>NUCLEOTIDE SEQUENCE [LARGE SCALE GENOMIC DNA]</scope>
    <source>
        <strain evidence="1 2">RL-C</strain>
    </source>
</reference>
<organism evidence="1 2">
    <name type="scientific">Acetobacteroides hydrogenigenes</name>
    <dbReference type="NCBI Taxonomy" id="979970"/>
    <lineage>
        <taxon>Bacteria</taxon>
        <taxon>Pseudomonadati</taxon>
        <taxon>Bacteroidota</taxon>
        <taxon>Bacteroidia</taxon>
        <taxon>Bacteroidales</taxon>
        <taxon>Rikenellaceae</taxon>
        <taxon>Acetobacteroides</taxon>
    </lineage>
</organism>
<gene>
    <name evidence="1" type="ORF">CLV25_10794</name>
</gene>
<dbReference type="OrthoDB" id="1164840at2"/>